<dbReference type="InterPro" id="IPR042201">
    <property type="entry name" value="FH2_Formin_sf"/>
</dbReference>
<dbReference type="STRING" id="747725.A0A168HDG9"/>
<evidence type="ECO:0000313" key="2">
    <source>
        <dbReference type="EMBL" id="OAC98658.1"/>
    </source>
</evidence>
<dbReference type="InterPro" id="IPR015425">
    <property type="entry name" value="FH2_Formin"/>
</dbReference>
<dbReference type="Proteomes" id="UP000077051">
    <property type="component" value="Unassembled WGS sequence"/>
</dbReference>
<keyword evidence="3" id="KW-1185">Reference proteome</keyword>
<name>A0A168HDG9_MUCCL</name>
<gene>
    <name evidence="2" type="ORF">MUCCIDRAFT_149236</name>
</gene>
<dbReference type="Pfam" id="PF02181">
    <property type="entry name" value="FH2"/>
    <property type="match status" value="1"/>
</dbReference>
<dbReference type="PANTHER" id="PTHR45725">
    <property type="entry name" value="FORMIN HOMOLOGY 2 FAMILY MEMBER"/>
    <property type="match status" value="1"/>
</dbReference>
<feature type="domain" description="FH2" evidence="1">
    <location>
        <begin position="1"/>
        <end position="228"/>
    </location>
</feature>
<dbReference type="InterPro" id="IPR001265">
    <property type="entry name" value="Formin_Cappuccino_subfam"/>
</dbReference>
<dbReference type="OrthoDB" id="2286011at2759"/>
<dbReference type="EMBL" id="AMYB01000009">
    <property type="protein sequence ID" value="OAC98658.1"/>
    <property type="molecule type" value="Genomic_DNA"/>
</dbReference>
<dbReference type="GO" id="GO:0045010">
    <property type="term" value="P:actin nucleation"/>
    <property type="evidence" value="ECO:0007669"/>
    <property type="project" value="InterPro"/>
</dbReference>
<comment type="caution">
    <text evidence="2">The sequence shown here is derived from an EMBL/GenBank/DDBJ whole genome shotgun (WGS) entry which is preliminary data.</text>
</comment>
<dbReference type="Gene3D" id="1.20.58.2220">
    <property type="entry name" value="Formin, FH2 domain"/>
    <property type="match status" value="1"/>
</dbReference>
<accession>A0A168HDG9</accession>
<organism evidence="2 3">
    <name type="scientific">Mucor lusitanicus CBS 277.49</name>
    <dbReference type="NCBI Taxonomy" id="747725"/>
    <lineage>
        <taxon>Eukaryota</taxon>
        <taxon>Fungi</taxon>
        <taxon>Fungi incertae sedis</taxon>
        <taxon>Mucoromycota</taxon>
        <taxon>Mucoromycotina</taxon>
        <taxon>Mucoromycetes</taxon>
        <taxon>Mucorales</taxon>
        <taxon>Mucorineae</taxon>
        <taxon>Mucoraceae</taxon>
        <taxon>Mucor</taxon>
    </lineage>
</organism>
<reference evidence="2 3" key="1">
    <citation type="submission" date="2015-06" db="EMBL/GenBank/DDBJ databases">
        <title>Expansion of signal transduction pathways in fungi by whole-genome duplication.</title>
        <authorList>
            <consortium name="DOE Joint Genome Institute"/>
            <person name="Corrochano L.M."/>
            <person name="Kuo A."/>
            <person name="Marcet-Houben M."/>
            <person name="Polaino S."/>
            <person name="Salamov A."/>
            <person name="Villalobos J.M."/>
            <person name="Alvarez M.I."/>
            <person name="Avalos J."/>
            <person name="Benito E.P."/>
            <person name="Benoit I."/>
            <person name="Burger G."/>
            <person name="Camino L.P."/>
            <person name="Canovas D."/>
            <person name="Cerda-Olmedo E."/>
            <person name="Cheng J.-F."/>
            <person name="Dominguez A."/>
            <person name="Elias M."/>
            <person name="Eslava A.P."/>
            <person name="Glaser F."/>
            <person name="Grimwood J."/>
            <person name="Gutierrez G."/>
            <person name="Heitman J."/>
            <person name="Henrissat B."/>
            <person name="Iturriaga E.A."/>
            <person name="Lang B.F."/>
            <person name="Lavin J.L."/>
            <person name="Lee S."/>
            <person name="Li W."/>
            <person name="Lindquist E."/>
            <person name="Lopez-Garcia S."/>
            <person name="Luque E.M."/>
            <person name="Marcos A.T."/>
            <person name="Martin J."/>
            <person name="Mccluskey K."/>
            <person name="Medina H.R."/>
            <person name="Miralles-Duran A."/>
            <person name="Miyazaki A."/>
            <person name="Munoz-Torres E."/>
            <person name="Oguiza J.A."/>
            <person name="Ohm R."/>
            <person name="Olmedo M."/>
            <person name="Orejas M."/>
            <person name="Ortiz-Castellanos L."/>
            <person name="Pisabarro A.G."/>
            <person name="Rodriguez-Romero J."/>
            <person name="Ruiz-Herrera J."/>
            <person name="Ruiz-Vazquez R."/>
            <person name="Sanz C."/>
            <person name="Schackwitz W."/>
            <person name="Schmutz J."/>
            <person name="Shahriari M."/>
            <person name="Shelest E."/>
            <person name="Silva-Franco F."/>
            <person name="Soanes D."/>
            <person name="Syed K."/>
            <person name="Tagua V.G."/>
            <person name="Talbot N.J."/>
            <person name="Thon M."/>
            <person name="De Vries R.P."/>
            <person name="Wiebenga A."/>
            <person name="Yadav J.S."/>
            <person name="Braun E.L."/>
            <person name="Baker S."/>
            <person name="Garre V."/>
            <person name="Horwitz B."/>
            <person name="Torres-Martinez S."/>
            <person name="Idnurm A."/>
            <person name="Herrera-Estrella A."/>
            <person name="Gabaldon T."/>
            <person name="Grigoriev I.V."/>
        </authorList>
    </citation>
    <scope>NUCLEOTIDE SEQUENCE [LARGE SCALE GENOMIC DNA]</scope>
    <source>
        <strain evidence="2 3">CBS 277.49</strain>
    </source>
</reference>
<dbReference type="PANTHER" id="PTHR45725:SF1">
    <property type="entry name" value="DISHEVELLED ASSOCIATED ACTIVATOR OF MORPHOGENESIS, ISOFORM D"/>
    <property type="match status" value="1"/>
</dbReference>
<dbReference type="PRINTS" id="PR00828">
    <property type="entry name" value="FORMIN"/>
</dbReference>
<evidence type="ECO:0000313" key="3">
    <source>
        <dbReference type="Proteomes" id="UP000077051"/>
    </source>
</evidence>
<dbReference type="GO" id="GO:0005884">
    <property type="term" value="C:actin filament"/>
    <property type="evidence" value="ECO:0007669"/>
    <property type="project" value="InterPro"/>
</dbReference>
<dbReference type="PROSITE" id="PS51444">
    <property type="entry name" value="FH2"/>
    <property type="match status" value="1"/>
</dbReference>
<dbReference type="SMART" id="SM00498">
    <property type="entry name" value="FH2"/>
    <property type="match status" value="1"/>
</dbReference>
<sequence length="228" mass="25950">MLKEKKEEIRILDAKKAYNINIALLSKLKHLSFVQVRQAFLAVDDQVITENLLINLQANIPTPEEQGKLSVFVNKASDEDLEQLSKPDTFCVEMLKIERYKERVDNMLFRATFAEKHQQLSRNMSAVLEASIAIKDSQSFKELLKFILVMGNFMNGTTFQGGAFGIRIASINKLVDTKGTEGNTTLLHFLVDSVESKFPRLHGFLDDLQESGNACRGMFVCTYIYMHY</sequence>
<dbReference type="InterPro" id="IPR051425">
    <property type="entry name" value="Formin_Homology"/>
</dbReference>
<dbReference type="VEuPathDB" id="FungiDB:MUCCIDRAFT_149236"/>
<dbReference type="AlphaFoldDB" id="A0A168HDG9"/>
<proteinExistence type="predicted"/>
<protein>
    <recommendedName>
        <fullName evidence="1">FH2 domain-containing protein</fullName>
    </recommendedName>
</protein>
<dbReference type="SUPFAM" id="SSF101447">
    <property type="entry name" value="Formin homology 2 domain (FH2 domain)"/>
    <property type="match status" value="1"/>
</dbReference>
<evidence type="ECO:0000259" key="1">
    <source>
        <dbReference type="PROSITE" id="PS51444"/>
    </source>
</evidence>
<dbReference type="GO" id="GO:0008017">
    <property type="term" value="F:microtubule binding"/>
    <property type="evidence" value="ECO:0007669"/>
    <property type="project" value="InterPro"/>
</dbReference>